<organism evidence="1 2">
    <name type="scientific">Candidatus Liberibacter asiaticus str. gxpsy</name>
    <dbReference type="NCBI Taxonomy" id="1174529"/>
    <lineage>
        <taxon>Bacteria</taxon>
        <taxon>Pseudomonadati</taxon>
        <taxon>Pseudomonadota</taxon>
        <taxon>Alphaproteobacteria</taxon>
        <taxon>Hyphomicrobiales</taxon>
        <taxon>Rhizobiaceae</taxon>
        <taxon>Liberibacter</taxon>
    </lineage>
</organism>
<keyword evidence="2" id="KW-1185">Reference proteome</keyword>
<proteinExistence type="predicted"/>
<protein>
    <submittedName>
        <fullName evidence="1">Uncharacterized protein</fullName>
    </submittedName>
</protein>
<accession>A0ABM5NGR8</accession>
<dbReference type="Proteomes" id="UP000011820">
    <property type="component" value="Chromosome"/>
</dbReference>
<dbReference type="EMBL" id="CP004005">
    <property type="protein sequence ID" value="AGH17219.1"/>
    <property type="molecule type" value="Genomic_DNA"/>
</dbReference>
<evidence type="ECO:0000313" key="1">
    <source>
        <dbReference type="EMBL" id="AGH17219.1"/>
    </source>
</evidence>
<gene>
    <name evidence="1" type="ORF">WSI_04245</name>
</gene>
<evidence type="ECO:0000313" key="2">
    <source>
        <dbReference type="Proteomes" id="UP000011820"/>
    </source>
</evidence>
<sequence>MIDSALCKFCTQTVIGYIAEFMKMMFIKNPYSFKNYQARLEFSIPKDSNDLYIKL</sequence>
<name>A0ABM5NGR8_LIBAS</name>
<reference evidence="1 2" key="1">
    <citation type="journal article" date="2013" name="Genome Announc.">
        <title>Complete Genome Sequence of a Chinese Strain of 'Candidatus Liberibacter asiaticus'.</title>
        <authorList>
            <person name="Lin H."/>
            <person name="Han C.S."/>
            <person name="Liu B."/>
            <person name="Lou B."/>
            <person name="Bai X."/>
            <person name="Deng C."/>
            <person name="Civerolo E.L."/>
            <person name="Gupta G."/>
        </authorList>
    </citation>
    <scope>NUCLEOTIDE SEQUENCE [LARGE SCALE GENOMIC DNA]</scope>
    <source>
        <strain evidence="2">gxpsy</strain>
    </source>
</reference>